<gene>
    <name evidence="1" type="ORF">SAMN02927900_04992</name>
</gene>
<sequence>MRRISLDVSIPRQPALADCQARHALAVSPGRRSRYVEVQARSSKAAISSNRSMLHFSWACLFEGLAMREQKRALQPTDYQGGLPAVTPLWTARPPDDWSFADHFGNKSENRQNTWGHPVGASRLTVAPGQSVLDSIAGQSSCRRNVELPLDVLAMGLDRCSRDTEGLGNITVALSCRQQQ</sequence>
<dbReference type="EMBL" id="FMTM01000009">
    <property type="protein sequence ID" value="SCW79406.1"/>
    <property type="molecule type" value="Genomic_DNA"/>
</dbReference>
<dbReference type="Proteomes" id="UP000199542">
    <property type="component" value="Unassembled WGS sequence"/>
</dbReference>
<organism evidence="1 2">
    <name type="scientific">Rhizobium mongolense subsp. loessense</name>
    <dbReference type="NCBI Taxonomy" id="158890"/>
    <lineage>
        <taxon>Bacteria</taxon>
        <taxon>Pseudomonadati</taxon>
        <taxon>Pseudomonadota</taxon>
        <taxon>Alphaproteobacteria</taxon>
        <taxon>Hyphomicrobiales</taxon>
        <taxon>Rhizobiaceae</taxon>
        <taxon>Rhizobium/Agrobacterium group</taxon>
        <taxon>Rhizobium</taxon>
    </lineage>
</organism>
<proteinExistence type="predicted"/>
<protein>
    <submittedName>
        <fullName evidence="1">Uncharacterized protein</fullName>
    </submittedName>
</protein>
<dbReference type="AlphaFoldDB" id="A0A1G4TDG9"/>
<accession>A0A1G4TDG9</accession>
<evidence type="ECO:0000313" key="2">
    <source>
        <dbReference type="Proteomes" id="UP000199542"/>
    </source>
</evidence>
<name>A0A1G4TDG9_9HYPH</name>
<evidence type="ECO:0000313" key="1">
    <source>
        <dbReference type="EMBL" id="SCW79406.1"/>
    </source>
</evidence>
<reference evidence="1 2" key="1">
    <citation type="submission" date="2016-10" db="EMBL/GenBank/DDBJ databases">
        <authorList>
            <person name="de Groot N.N."/>
        </authorList>
    </citation>
    <scope>NUCLEOTIDE SEQUENCE [LARGE SCALE GENOMIC DNA]</scope>
    <source>
        <strain evidence="1 2">CGMCC 1.3401</strain>
    </source>
</reference>